<reference evidence="2 3" key="1">
    <citation type="submission" date="2019-11" db="EMBL/GenBank/DDBJ databases">
        <title>Isolation of a new High Light Tolerant Cyanobacteria.</title>
        <authorList>
            <person name="Dobson Z."/>
            <person name="Vaughn N."/>
            <person name="Vaughn M."/>
            <person name="Fromme P."/>
            <person name="Mazor Y."/>
        </authorList>
    </citation>
    <scope>NUCLEOTIDE SEQUENCE [LARGE SCALE GENOMIC DNA]</scope>
    <source>
        <strain evidence="2 3">0216</strain>
    </source>
</reference>
<evidence type="ECO:0000313" key="2">
    <source>
        <dbReference type="EMBL" id="MTF39620.1"/>
    </source>
</evidence>
<protein>
    <submittedName>
        <fullName evidence="2">Lipoate--protein ligase family protein</fullName>
    </submittedName>
</protein>
<organism evidence="2 3">
    <name type="scientific">Cyanobacterium aponinum 0216</name>
    <dbReference type="NCBI Taxonomy" id="2676140"/>
    <lineage>
        <taxon>Bacteria</taxon>
        <taxon>Bacillati</taxon>
        <taxon>Cyanobacteriota</taxon>
        <taxon>Cyanophyceae</taxon>
        <taxon>Oscillatoriophycideae</taxon>
        <taxon>Chroococcales</taxon>
        <taxon>Geminocystaceae</taxon>
        <taxon>Cyanobacterium</taxon>
    </lineage>
</organism>
<dbReference type="PANTHER" id="PTHR43679">
    <property type="entry name" value="OCTANOYLTRANSFERASE LIPM-RELATED"/>
    <property type="match status" value="1"/>
</dbReference>
<dbReference type="PROSITE" id="PS51733">
    <property type="entry name" value="BPL_LPL_CATALYTIC"/>
    <property type="match status" value="1"/>
</dbReference>
<dbReference type="AlphaFoldDB" id="A0A844GU74"/>
<dbReference type="RefSeq" id="WP_015219959.1">
    <property type="nucleotide sequence ID" value="NZ_WMIA01000014.1"/>
</dbReference>
<dbReference type="Proteomes" id="UP000437131">
    <property type="component" value="Unassembled WGS sequence"/>
</dbReference>
<dbReference type="Gene3D" id="3.30.930.10">
    <property type="entry name" value="Bira Bifunctional Protein, Domain 2"/>
    <property type="match status" value="1"/>
</dbReference>
<gene>
    <name evidence="2" type="ORF">GGC33_11875</name>
</gene>
<proteinExistence type="predicted"/>
<feature type="domain" description="BPL/LPL catalytic" evidence="1">
    <location>
        <begin position="36"/>
        <end position="229"/>
    </location>
</feature>
<dbReference type="EMBL" id="WMIA01000014">
    <property type="protein sequence ID" value="MTF39620.1"/>
    <property type="molecule type" value="Genomic_DNA"/>
</dbReference>
<sequence>MFLNQKPVWRLIPLFCASGKLQMAIDLWLLKQHKEKNHPPSLRFYTWNPPAISIGVSQKRHIPPHWQNLTYENQPLEIVKRPTGGRGVLHQGDLTYSVVTSYSQGTVTETYEEICQFLILGWKKLGLSLHLGKPKQKYLNSANCFSLATNADLMDDKGNKFIGSAQLRQGKYILQHGSMMLKCDRTTSLGDCTLYEQVFNSSPPQINIPSGLILPKIVNVLVEAAAECFQCRFEIQPLSVEEITEITETILI</sequence>
<dbReference type="InterPro" id="IPR004143">
    <property type="entry name" value="BPL_LPL_catalytic"/>
</dbReference>
<evidence type="ECO:0000259" key="1">
    <source>
        <dbReference type="PROSITE" id="PS51733"/>
    </source>
</evidence>
<evidence type="ECO:0000313" key="3">
    <source>
        <dbReference type="Proteomes" id="UP000437131"/>
    </source>
</evidence>
<name>A0A844GU74_9CHRO</name>
<dbReference type="GO" id="GO:0016874">
    <property type="term" value="F:ligase activity"/>
    <property type="evidence" value="ECO:0007669"/>
    <property type="project" value="UniProtKB-KW"/>
</dbReference>
<comment type="caution">
    <text evidence="2">The sequence shown here is derived from an EMBL/GenBank/DDBJ whole genome shotgun (WGS) entry which is preliminary data.</text>
</comment>
<dbReference type="SUPFAM" id="SSF55681">
    <property type="entry name" value="Class II aaRS and biotin synthetases"/>
    <property type="match status" value="1"/>
</dbReference>
<dbReference type="InterPro" id="IPR045864">
    <property type="entry name" value="aa-tRNA-synth_II/BPL/LPL"/>
</dbReference>
<keyword evidence="2" id="KW-0436">Ligase</keyword>
<dbReference type="Pfam" id="PF21948">
    <property type="entry name" value="LplA-B_cat"/>
    <property type="match status" value="1"/>
</dbReference>
<dbReference type="InterPro" id="IPR050664">
    <property type="entry name" value="Octanoyltrans_LipM/LipL"/>
</dbReference>
<accession>A0A844GU74</accession>
<dbReference type="PANTHER" id="PTHR43679:SF2">
    <property type="entry name" value="OCTANOYL-[GCVH]:PROTEIN N-OCTANOYLTRANSFERASE"/>
    <property type="match status" value="1"/>
</dbReference>